<organism evidence="2 3">
    <name type="scientific">Arenimonas maotaiensis</name>
    <dbReference type="NCBI Taxonomy" id="1446479"/>
    <lineage>
        <taxon>Bacteria</taxon>
        <taxon>Pseudomonadati</taxon>
        <taxon>Pseudomonadota</taxon>
        <taxon>Gammaproteobacteria</taxon>
        <taxon>Lysobacterales</taxon>
        <taxon>Lysobacteraceae</taxon>
        <taxon>Arenimonas</taxon>
    </lineage>
</organism>
<dbReference type="Proteomes" id="UP000632858">
    <property type="component" value="Unassembled WGS sequence"/>
</dbReference>
<name>A0A917CSB9_9GAMM</name>
<reference evidence="2" key="2">
    <citation type="submission" date="2020-09" db="EMBL/GenBank/DDBJ databases">
        <authorList>
            <person name="Sun Q."/>
            <person name="Zhou Y."/>
        </authorList>
    </citation>
    <scope>NUCLEOTIDE SEQUENCE</scope>
    <source>
        <strain evidence="2">CGMCC 1.12726</strain>
    </source>
</reference>
<dbReference type="EMBL" id="BMFO01000003">
    <property type="protein sequence ID" value="GGF95741.1"/>
    <property type="molecule type" value="Genomic_DNA"/>
</dbReference>
<evidence type="ECO:0000313" key="2">
    <source>
        <dbReference type="EMBL" id="GGF95741.1"/>
    </source>
</evidence>
<protein>
    <recommendedName>
        <fullName evidence="4">Polymer-forming cytoskeletal protein</fullName>
    </recommendedName>
</protein>
<sequence>MKQLILAIALAAALGNAHAEQNAPSLSKVNGSLTAEAGKAYGDLDTVNGSITVEEKAVARDVETVNGSIVVDVQARADGISTVNGKIVLRNGVQAESVETVNGSIVGVSNLRVAKDVEAVNGSIEIGAGSQVGGTVATVNGGIKLLAMKVAGGLETVNGDILVGDGTEVAGGILVSKPKGWGINWGKPKVPRIVLGANSVVHGELVFEREVELFVHSSAKYGRIRYMESDKDKAGTLKPTVFTGKRPD</sequence>
<feature type="signal peptide" evidence="1">
    <location>
        <begin position="1"/>
        <end position="19"/>
    </location>
</feature>
<evidence type="ECO:0008006" key="4">
    <source>
        <dbReference type="Google" id="ProtNLM"/>
    </source>
</evidence>
<reference evidence="2" key="1">
    <citation type="journal article" date="2014" name="Int. J. Syst. Evol. Microbiol.">
        <title>Complete genome sequence of Corynebacterium casei LMG S-19264T (=DSM 44701T), isolated from a smear-ripened cheese.</title>
        <authorList>
            <consortium name="US DOE Joint Genome Institute (JGI-PGF)"/>
            <person name="Walter F."/>
            <person name="Albersmeier A."/>
            <person name="Kalinowski J."/>
            <person name="Ruckert C."/>
        </authorList>
    </citation>
    <scope>NUCLEOTIDE SEQUENCE</scope>
    <source>
        <strain evidence="2">CGMCC 1.12726</strain>
    </source>
</reference>
<evidence type="ECO:0000313" key="3">
    <source>
        <dbReference type="Proteomes" id="UP000632858"/>
    </source>
</evidence>
<comment type="caution">
    <text evidence="2">The sequence shown here is derived from an EMBL/GenBank/DDBJ whole genome shotgun (WGS) entry which is preliminary data.</text>
</comment>
<gene>
    <name evidence="2" type="ORF">GCM10010960_16760</name>
</gene>
<proteinExistence type="predicted"/>
<accession>A0A917CSB9</accession>
<keyword evidence="3" id="KW-1185">Reference proteome</keyword>
<dbReference type="RefSeq" id="WP_229730227.1">
    <property type="nucleotide sequence ID" value="NZ_BMFO01000003.1"/>
</dbReference>
<dbReference type="AlphaFoldDB" id="A0A917CSB9"/>
<feature type="chain" id="PRO_5037711824" description="Polymer-forming cytoskeletal protein" evidence="1">
    <location>
        <begin position="20"/>
        <end position="248"/>
    </location>
</feature>
<keyword evidence="1" id="KW-0732">Signal</keyword>
<evidence type="ECO:0000256" key="1">
    <source>
        <dbReference type="SAM" id="SignalP"/>
    </source>
</evidence>